<dbReference type="Gene3D" id="3.40.1620.60">
    <property type="match status" value="1"/>
</dbReference>
<keyword evidence="2" id="KW-0378">Hydrolase</keyword>
<reference evidence="7 8" key="1">
    <citation type="submission" date="2018-04" db="EMBL/GenBank/DDBJ databases">
        <title>The genome of golden apple snail Pomacea canaliculata provides insight into stress tolerance and invasive adaptation.</title>
        <authorList>
            <person name="Liu C."/>
            <person name="Liu B."/>
            <person name="Ren Y."/>
            <person name="Zhang Y."/>
            <person name="Wang H."/>
            <person name="Li S."/>
            <person name="Jiang F."/>
            <person name="Yin L."/>
            <person name="Zhang G."/>
            <person name="Qian W."/>
            <person name="Fan W."/>
        </authorList>
    </citation>
    <scope>NUCLEOTIDE SEQUENCE [LARGE SCALE GENOMIC DNA]</scope>
    <source>
        <strain evidence="7">SZHN2017</strain>
        <tissue evidence="7">Muscle</tissue>
    </source>
</reference>
<organism evidence="7 8">
    <name type="scientific">Pomacea canaliculata</name>
    <name type="common">Golden apple snail</name>
    <dbReference type="NCBI Taxonomy" id="400727"/>
    <lineage>
        <taxon>Eukaryota</taxon>
        <taxon>Metazoa</taxon>
        <taxon>Spiralia</taxon>
        <taxon>Lophotrochozoa</taxon>
        <taxon>Mollusca</taxon>
        <taxon>Gastropoda</taxon>
        <taxon>Caenogastropoda</taxon>
        <taxon>Architaenioglossa</taxon>
        <taxon>Ampullarioidea</taxon>
        <taxon>Ampullariidae</taxon>
        <taxon>Pomacea</taxon>
    </lineage>
</organism>
<dbReference type="GO" id="GO:0008237">
    <property type="term" value="F:metallopeptidase activity"/>
    <property type="evidence" value="ECO:0007669"/>
    <property type="project" value="InterPro"/>
</dbReference>
<comment type="caution">
    <text evidence="7">The sequence shown here is derived from an EMBL/GenBank/DDBJ whole genome shotgun (WGS) entry which is preliminary data.</text>
</comment>
<dbReference type="Gene3D" id="3.40.390.10">
    <property type="entry name" value="Collagenase (Catalytic Domain)"/>
    <property type="match status" value="2"/>
</dbReference>
<evidence type="ECO:0000256" key="2">
    <source>
        <dbReference type="ARBA" id="ARBA00022801"/>
    </source>
</evidence>
<dbReference type="InterPro" id="IPR041645">
    <property type="entry name" value="ADAMTS_CR_2"/>
</dbReference>
<evidence type="ECO:0000256" key="1">
    <source>
        <dbReference type="ARBA" id="ARBA00022723"/>
    </source>
</evidence>
<sequence length="545" mass="59866">MRAMKVSGVERLLTPPATAPPARGQHTGRQDVYIDIAAVADYGVYSNWYSASSEITEELKALDVLDKLPEYYALVFSGVNMMYQGISTTSSRYNIHVRLSTLIVATEPGDSEWTESVRVTDYPYDHVDADDALSSFSQCRVILFASCSLSANHDGDDNSCSQDDENIMAATYSPLNVTDRHSLWRFSHCSVNYFNDFLRQTMSTTRGHQCLYNTLTPDTIVPDVSGQQPGQVYDYDAQCRQVYGPQSRMCRGLVSSPSDICMKLYCDSLTDDLCYPRVAARGTSCGDKKWCVNGDCVYDSQAPAMEEDCPFGDLPGLAWNSNQTCSELIASNPGNCYDDNISSYCCASCAKYYTPLENCNYGDKVPGCTTSDCDDQLDECCGTCLLGTPDTIQTSTPVSSSTTRTPRIPWVWAHHVCMDTPDGVLGKACSDIVGASTGSCYNSYINSSCCASCRSLYTGVKGCEFGDRDPALCRFAPVGDCEVELKEACCQTCAQATPRPSTLNRAPYHMVYSTASQWPPPVTPSLIGWMHVLAWVAYWPVTRFS</sequence>
<dbReference type="Pfam" id="PF17771">
    <property type="entry name" value="ADAMTS_CR_2"/>
    <property type="match status" value="1"/>
</dbReference>
<evidence type="ECO:0000313" key="7">
    <source>
        <dbReference type="EMBL" id="PVD33263.1"/>
    </source>
</evidence>
<keyword evidence="4" id="KW-1015">Disulfide bond</keyword>
<keyword evidence="8" id="KW-1185">Reference proteome</keyword>
<keyword evidence="1" id="KW-0479">Metal-binding</keyword>
<name>A0A2T7PIL1_POMCA</name>
<dbReference type="SUPFAM" id="SSF55486">
    <property type="entry name" value="Metalloproteases ('zincins'), catalytic domain"/>
    <property type="match status" value="1"/>
</dbReference>
<dbReference type="AlphaFoldDB" id="A0A2T7PIL1"/>
<dbReference type="GO" id="GO:0046872">
    <property type="term" value="F:metal ion binding"/>
    <property type="evidence" value="ECO:0007669"/>
    <property type="project" value="UniProtKB-KW"/>
</dbReference>
<feature type="domain" description="ADAMTS cysteine-rich" evidence="6">
    <location>
        <begin position="229"/>
        <end position="297"/>
    </location>
</feature>
<evidence type="ECO:0000256" key="3">
    <source>
        <dbReference type="ARBA" id="ARBA00022833"/>
    </source>
</evidence>
<evidence type="ECO:0000256" key="4">
    <source>
        <dbReference type="ARBA" id="ARBA00023157"/>
    </source>
</evidence>
<evidence type="ECO:0000313" key="8">
    <source>
        <dbReference type="Proteomes" id="UP000245119"/>
    </source>
</evidence>
<keyword evidence="5" id="KW-0325">Glycoprotein</keyword>
<proteinExistence type="predicted"/>
<evidence type="ECO:0000256" key="5">
    <source>
        <dbReference type="ARBA" id="ARBA00023180"/>
    </source>
</evidence>
<accession>A0A2T7PIL1</accession>
<protein>
    <recommendedName>
        <fullName evidence="6">ADAMTS cysteine-rich domain-containing protein</fullName>
    </recommendedName>
</protein>
<keyword evidence="3" id="KW-0862">Zinc</keyword>
<dbReference type="OrthoDB" id="6134861at2759"/>
<dbReference type="Proteomes" id="UP000245119">
    <property type="component" value="Linkage Group LG3"/>
</dbReference>
<dbReference type="EMBL" id="PZQS01000003">
    <property type="protein sequence ID" value="PVD33263.1"/>
    <property type="molecule type" value="Genomic_DNA"/>
</dbReference>
<dbReference type="InterPro" id="IPR024079">
    <property type="entry name" value="MetalloPept_cat_dom_sf"/>
</dbReference>
<evidence type="ECO:0000259" key="6">
    <source>
        <dbReference type="Pfam" id="PF17771"/>
    </source>
</evidence>
<gene>
    <name evidence="7" type="ORF">C0Q70_04516</name>
</gene>